<comment type="caution">
    <text evidence="1">The sequence shown here is derived from an EMBL/GenBank/DDBJ whole genome shotgun (WGS) entry which is preliminary data.</text>
</comment>
<evidence type="ECO:0000313" key="1">
    <source>
        <dbReference type="EMBL" id="KAK7024170.1"/>
    </source>
</evidence>
<protein>
    <submittedName>
        <fullName evidence="1">Uncharacterized protein</fullName>
    </submittedName>
</protein>
<reference evidence="1 2" key="1">
    <citation type="submission" date="2024-01" db="EMBL/GenBank/DDBJ databases">
        <title>A draft genome for a cacao thread blight-causing isolate of Paramarasmius palmivorus.</title>
        <authorList>
            <person name="Baruah I.K."/>
            <person name="Bukari Y."/>
            <person name="Amoako-Attah I."/>
            <person name="Meinhardt L.W."/>
            <person name="Bailey B.A."/>
            <person name="Cohen S.P."/>
        </authorList>
    </citation>
    <scope>NUCLEOTIDE SEQUENCE [LARGE SCALE GENOMIC DNA]</scope>
    <source>
        <strain evidence="1 2">GH-12</strain>
    </source>
</reference>
<dbReference type="Proteomes" id="UP001383192">
    <property type="component" value="Unassembled WGS sequence"/>
</dbReference>
<accession>A0AAW0BCS0</accession>
<gene>
    <name evidence="1" type="ORF">VNI00_016548</name>
</gene>
<dbReference type="EMBL" id="JAYKXP010000131">
    <property type="protein sequence ID" value="KAK7024170.1"/>
    <property type="molecule type" value="Genomic_DNA"/>
</dbReference>
<evidence type="ECO:0000313" key="2">
    <source>
        <dbReference type="Proteomes" id="UP001383192"/>
    </source>
</evidence>
<keyword evidence="2" id="KW-1185">Reference proteome</keyword>
<sequence>MSRRLKVQRCVVGQRHLPSSLPPSGASKKVSSVNGVVAIERLVDVDELGHRYCPTTFDAFILGIPIDWLMKALEGVQKMAKNASLAS</sequence>
<dbReference type="AlphaFoldDB" id="A0AAW0BCS0"/>
<proteinExistence type="predicted"/>
<organism evidence="1 2">
    <name type="scientific">Paramarasmius palmivorus</name>
    <dbReference type="NCBI Taxonomy" id="297713"/>
    <lineage>
        <taxon>Eukaryota</taxon>
        <taxon>Fungi</taxon>
        <taxon>Dikarya</taxon>
        <taxon>Basidiomycota</taxon>
        <taxon>Agaricomycotina</taxon>
        <taxon>Agaricomycetes</taxon>
        <taxon>Agaricomycetidae</taxon>
        <taxon>Agaricales</taxon>
        <taxon>Marasmiineae</taxon>
        <taxon>Marasmiaceae</taxon>
        <taxon>Paramarasmius</taxon>
    </lineage>
</organism>
<name>A0AAW0BCS0_9AGAR</name>